<feature type="region of interest" description="Disordered" evidence="1">
    <location>
        <begin position="62"/>
        <end position="108"/>
    </location>
</feature>
<name>A0ABD3SNW9_9STRA</name>
<keyword evidence="3" id="KW-1185">Reference proteome</keyword>
<proteinExistence type="predicted"/>
<sequence length="371" mass="41277">MRRSGWTWKTGTGLMTDYYYIKPGCKVKDGVKGRDFFVSVEDVRRFATRNYGWRGDGGCVERSDATSGGGGGVDGKKRSCHSVESIAPGSKRQKGEGHQVTTASSSVDLSLRSQPAVDPFEKRGVWQALQREGWRAISAGKYNKLHDWYYCRPSCDPGDGTSKLGVDFFLSEDAAVEFARRSSMVTSTSIKNMDEEQQQPNAATQAAMVPYNEAKSIEKHHARGRMHEIDYLLISSKIKVSETPAGPLSTPPDCRTKPQDPAIPLPSSAKSCSSASRHDLYEWSSLWPLLETAGWQVIKAGKYNPLHDWYYVRPSRDPRDEKSKLGTDYFASKNDVIEFVKVEDEKESAGTVEKSVGAMLQAFEEEAAMWT</sequence>
<protein>
    <submittedName>
        <fullName evidence="2">Uncharacterized protein</fullName>
    </submittedName>
</protein>
<dbReference type="EMBL" id="JALLPB020000024">
    <property type="protein sequence ID" value="KAL3826299.1"/>
    <property type="molecule type" value="Genomic_DNA"/>
</dbReference>
<evidence type="ECO:0000313" key="2">
    <source>
        <dbReference type="EMBL" id="KAL3826299.1"/>
    </source>
</evidence>
<feature type="compositionally biased region" description="Polar residues" evidence="1">
    <location>
        <begin position="99"/>
        <end position="108"/>
    </location>
</feature>
<gene>
    <name evidence="2" type="ORF">ACHAXA_004617</name>
</gene>
<reference evidence="2 3" key="1">
    <citation type="submission" date="2024-10" db="EMBL/GenBank/DDBJ databases">
        <title>Updated reference genomes for cyclostephanoid diatoms.</title>
        <authorList>
            <person name="Roberts W.R."/>
            <person name="Alverson A.J."/>
        </authorList>
    </citation>
    <scope>NUCLEOTIDE SEQUENCE [LARGE SCALE GENOMIC DNA]</scope>
    <source>
        <strain evidence="2 3">AJA228-03</strain>
    </source>
</reference>
<dbReference type="AlphaFoldDB" id="A0ABD3SNW9"/>
<comment type="caution">
    <text evidence="2">The sequence shown here is derived from an EMBL/GenBank/DDBJ whole genome shotgun (WGS) entry which is preliminary data.</text>
</comment>
<dbReference type="PANTHER" id="PTHR37069">
    <property type="entry name" value="DDE_TNP_1_7 DOMAIN-CONTAINING PROTEIN"/>
    <property type="match status" value="1"/>
</dbReference>
<evidence type="ECO:0000313" key="3">
    <source>
        <dbReference type="Proteomes" id="UP001530377"/>
    </source>
</evidence>
<accession>A0ABD3SNW9</accession>
<dbReference type="PANTHER" id="PTHR37069:SF2">
    <property type="entry name" value="PIGGYBAC TRANSPOSABLE ELEMENT-DERIVED PROTEIN DOMAIN-CONTAINING PROTEIN"/>
    <property type="match status" value="1"/>
</dbReference>
<dbReference type="Proteomes" id="UP001530377">
    <property type="component" value="Unassembled WGS sequence"/>
</dbReference>
<evidence type="ECO:0000256" key="1">
    <source>
        <dbReference type="SAM" id="MobiDB-lite"/>
    </source>
</evidence>
<organism evidence="2 3">
    <name type="scientific">Cyclostephanos tholiformis</name>
    <dbReference type="NCBI Taxonomy" id="382380"/>
    <lineage>
        <taxon>Eukaryota</taxon>
        <taxon>Sar</taxon>
        <taxon>Stramenopiles</taxon>
        <taxon>Ochrophyta</taxon>
        <taxon>Bacillariophyta</taxon>
        <taxon>Coscinodiscophyceae</taxon>
        <taxon>Thalassiosirophycidae</taxon>
        <taxon>Stephanodiscales</taxon>
        <taxon>Stephanodiscaceae</taxon>
        <taxon>Cyclostephanos</taxon>
    </lineage>
</organism>